<dbReference type="AlphaFoldDB" id="A0A371JLI0"/>
<evidence type="ECO:0000313" key="1">
    <source>
        <dbReference type="EMBL" id="RDY57850.1"/>
    </source>
</evidence>
<name>A0A371JLI0_9FLAO</name>
<evidence type="ECO:0000313" key="2">
    <source>
        <dbReference type="Proteomes" id="UP000261828"/>
    </source>
</evidence>
<proteinExistence type="predicted"/>
<dbReference type="RefSeq" id="WP_116185694.1">
    <property type="nucleotide sequence ID" value="NZ_QTJX01000006.1"/>
</dbReference>
<gene>
    <name evidence="1" type="ORF">DX873_16995</name>
</gene>
<accession>A0A371JLI0</accession>
<sequence length="140" mass="16372">MKSDHLLPIGLDTIHFETKAWISEIKFFHYELSFLKDLIDERLDDTSSKGLEAKAIFKNVENMNKMLSEEVLGNLGQHEKDLAKLLQSDSLEEPAYIKNHIAFAKEVQILRKQVQVFKAALFDYLKEHPFDYDHDYITGW</sequence>
<dbReference type="Proteomes" id="UP000261828">
    <property type="component" value="Unassembled WGS sequence"/>
</dbReference>
<comment type="caution">
    <text evidence="1">The sequence shown here is derived from an EMBL/GenBank/DDBJ whole genome shotgun (WGS) entry which is preliminary data.</text>
</comment>
<keyword evidence="2" id="KW-1185">Reference proteome</keyword>
<dbReference type="EMBL" id="QTJX01000006">
    <property type="protein sequence ID" value="RDY57850.1"/>
    <property type="molecule type" value="Genomic_DNA"/>
</dbReference>
<organism evidence="1 2">
    <name type="scientific">Flagellimonas nanhaiensis</name>
    <dbReference type="NCBI Taxonomy" id="2292706"/>
    <lineage>
        <taxon>Bacteria</taxon>
        <taxon>Pseudomonadati</taxon>
        <taxon>Bacteroidota</taxon>
        <taxon>Flavobacteriia</taxon>
        <taxon>Flavobacteriales</taxon>
        <taxon>Flavobacteriaceae</taxon>
        <taxon>Flagellimonas</taxon>
    </lineage>
</organism>
<protein>
    <submittedName>
        <fullName evidence="1">Uncharacterized protein</fullName>
    </submittedName>
</protein>
<reference evidence="1 2" key="1">
    <citation type="submission" date="2018-08" db="EMBL/GenBank/DDBJ databases">
        <title>Muricauda nanhaiensis sp. nov., isolated from seawater of the South China Sea.</title>
        <authorList>
            <person name="Dang Y."/>
        </authorList>
    </citation>
    <scope>NUCLEOTIDE SEQUENCE [LARGE SCALE GENOMIC DNA]</scope>
    <source>
        <strain evidence="1 2">SM1704</strain>
    </source>
</reference>
<dbReference type="OrthoDB" id="1202200at2"/>